<dbReference type="AlphaFoldDB" id="A0A8J5VH16"/>
<keyword evidence="2" id="KW-1185">Reference proteome</keyword>
<protein>
    <submittedName>
        <fullName evidence="1">Uncharacterized protein</fullName>
    </submittedName>
</protein>
<dbReference type="EMBL" id="JAAALK010000283">
    <property type="protein sequence ID" value="KAG8070187.1"/>
    <property type="molecule type" value="Genomic_DNA"/>
</dbReference>
<gene>
    <name evidence="1" type="ORF">GUJ93_ZPchr0006g43829</name>
</gene>
<evidence type="ECO:0000313" key="1">
    <source>
        <dbReference type="EMBL" id="KAG8070187.1"/>
    </source>
</evidence>
<evidence type="ECO:0000313" key="2">
    <source>
        <dbReference type="Proteomes" id="UP000729402"/>
    </source>
</evidence>
<name>A0A8J5VH16_ZIZPA</name>
<dbReference type="Proteomes" id="UP000729402">
    <property type="component" value="Unassembled WGS sequence"/>
</dbReference>
<reference evidence="1" key="1">
    <citation type="journal article" date="2021" name="bioRxiv">
        <title>Whole Genome Assembly and Annotation of Northern Wild Rice, Zizania palustris L., Supports a Whole Genome Duplication in the Zizania Genus.</title>
        <authorList>
            <person name="Haas M."/>
            <person name="Kono T."/>
            <person name="Macchietto M."/>
            <person name="Millas R."/>
            <person name="McGilp L."/>
            <person name="Shao M."/>
            <person name="Duquette J."/>
            <person name="Hirsch C.N."/>
            <person name="Kimball J."/>
        </authorList>
    </citation>
    <scope>NUCLEOTIDE SEQUENCE</scope>
    <source>
        <tissue evidence="1">Fresh leaf tissue</tissue>
    </source>
</reference>
<sequence>MEPEEATMTCVAGGVVVRGPAVLTRTTLCGLSSAAPESVAAAVRESRASSPPPLDDDGLSISICDYSNTSTSRLAGAQSRIDAAMTGRTHRAS</sequence>
<organism evidence="1 2">
    <name type="scientific">Zizania palustris</name>
    <name type="common">Northern wild rice</name>
    <dbReference type="NCBI Taxonomy" id="103762"/>
    <lineage>
        <taxon>Eukaryota</taxon>
        <taxon>Viridiplantae</taxon>
        <taxon>Streptophyta</taxon>
        <taxon>Embryophyta</taxon>
        <taxon>Tracheophyta</taxon>
        <taxon>Spermatophyta</taxon>
        <taxon>Magnoliopsida</taxon>
        <taxon>Liliopsida</taxon>
        <taxon>Poales</taxon>
        <taxon>Poaceae</taxon>
        <taxon>BOP clade</taxon>
        <taxon>Oryzoideae</taxon>
        <taxon>Oryzeae</taxon>
        <taxon>Zizaniinae</taxon>
        <taxon>Zizania</taxon>
    </lineage>
</organism>
<proteinExistence type="predicted"/>
<reference evidence="1" key="2">
    <citation type="submission" date="2021-02" db="EMBL/GenBank/DDBJ databases">
        <authorList>
            <person name="Kimball J.A."/>
            <person name="Haas M.W."/>
            <person name="Macchietto M."/>
            <person name="Kono T."/>
            <person name="Duquette J."/>
            <person name="Shao M."/>
        </authorList>
    </citation>
    <scope>NUCLEOTIDE SEQUENCE</scope>
    <source>
        <tissue evidence="1">Fresh leaf tissue</tissue>
    </source>
</reference>
<accession>A0A8J5VH16</accession>
<comment type="caution">
    <text evidence="1">The sequence shown here is derived from an EMBL/GenBank/DDBJ whole genome shotgun (WGS) entry which is preliminary data.</text>
</comment>